<dbReference type="InterPro" id="IPR014440">
    <property type="entry name" value="HCCAis_GSTk"/>
</dbReference>
<feature type="domain" description="DSBA-like thioredoxin" evidence="3">
    <location>
        <begin position="4"/>
        <end position="197"/>
    </location>
</feature>
<dbReference type="Proteomes" id="UP000321464">
    <property type="component" value="Unassembled WGS sequence"/>
</dbReference>
<organism evidence="4 5">
    <name type="scientific">Novosphingobium sediminis</name>
    <dbReference type="NCBI Taxonomy" id="707214"/>
    <lineage>
        <taxon>Bacteria</taxon>
        <taxon>Pseudomonadati</taxon>
        <taxon>Pseudomonadota</taxon>
        <taxon>Alphaproteobacteria</taxon>
        <taxon>Sphingomonadales</taxon>
        <taxon>Sphingomonadaceae</taxon>
        <taxon>Novosphingobium</taxon>
    </lineage>
</organism>
<dbReference type="OrthoDB" id="5244108at2"/>
<dbReference type="GO" id="GO:0004602">
    <property type="term" value="F:glutathione peroxidase activity"/>
    <property type="evidence" value="ECO:0007669"/>
    <property type="project" value="TreeGrafter"/>
</dbReference>
<dbReference type="Gene3D" id="3.40.30.10">
    <property type="entry name" value="Glutaredoxin"/>
    <property type="match status" value="1"/>
</dbReference>
<protein>
    <recommendedName>
        <fullName evidence="1">2-hydroxychromene-2-carboxylate isomerase</fullName>
        <ecNumber evidence="1">5.99.1.4</ecNumber>
    </recommendedName>
</protein>
<sequence>MPKTIEFIFDFVSPNGYLVWQPLRELAARKGAAISLTPALLGGMHKLTGNAPPFIRDADVKGKNAYAQLEMQRFIARHGLTKFRMNPAFPFRSVELLRMLLAAIDLGCGEAFADAFLRAIWEDGLDPSDTAAVEAVIAAAGLPAAALAEGAQSQAVKDRLAANTQSVVDRGAFGIPTFFVDGEMFFGKERLSQIEELL</sequence>
<evidence type="ECO:0000313" key="4">
    <source>
        <dbReference type="EMBL" id="GEO01132.1"/>
    </source>
</evidence>
<dbReference type="SUPFAM" id="SSF52833">
    <property type="entry name" value="Thioredoxin-like"/>
    <property type="match status" value="1"/>
</dbReference>
<comment type="catalytic activity">
    <reaction evidence="1">
        <text>2-hydroxychromene-2-carboxylate = (3E)-4-(2-hydroxyphenyl)-2-oxobut-3-enoate</text>
        <dbReference type="Rhea" id="RHEA:27401"/>
        <dbReference type="ChEBI" id="CHEBI:59350"/>
        <dbReference type="ChEBI" id="CHEBI:59353"/>
        <dbReference type="EC" id="5.99.1.4"/>
    </reaction>
</comment>
<evidence type="ECO:0000313" key="5">
    <source>
        <dbReference type="Proteomes" id="UP000321464"/>
    </source>
</evidence>
<evidence type="ECO:0000256" key="1">
    <source>
        <dbReference type="PIRNR" id="PIRNR006386"/>
    </source>
</evidence>
<dbReference type="EC" id="5.99.1.4" evidence="1"/>
<comment type="caution">
    <text evidence="4">The sequence shown here is derived from an EMBL/GenBank/DDBJ whole genome shotgun (WGS) entry which is preliminary data.</text>
</comment>
<comment type="similarity">
    <text evidence="1">Belongs to the GST superfamily. NadH family.</text>
</comment>
<dbReference type="PIRSF" id="PIRSF006386">
    <property type="entry name" value="HCCAis_GSTk"/>
    <property type="match status" value="1"/>
</dbReference>
<dbReference type="InterPro" id="IPR036249">
    <property type="entry name" value="Thioredoxin-like_sf"/>
</dbReference>
<dbReference type="GO" id="GO:1901170">
    <property type="term" value="P:naphthalene catabolic process"/>
    <property type="evidence" value="ECO:0007669"/>
    <property type="project" value="InterPro"/>
</dbReference>
<keyword evidence="5" id="KW-1185">Reference proteome</keyword>
<reference evidence="4 5" key="1">
    <citation type="submission" date="2019-07" db="EMBL/GenBank/DDBJ databases">
        <title>Whole genome shotgun sequence of Novosphingobium sediminis NBRC 106119.</title>
        <authorList>
            <person name="Hosoyama A."/>
            <person name="Uohara A."/>
            <person name="Ohji S."/>
            <person name="Ichikawa N."/>
        </authorList>
    </citation>
    <scope>NUCLEOTIDE SEQUENCE [LARGE SCALE GENOMIC DNA]</scope>
    <source>
        <strain evidence="4 5">NBRC 106119</strain>
    </source>
</reference>
<dbReference type="GO" id="GO:0018845">
    <property type="term" value="F:2-hydroxychromene-2-carboxylate isomerase activity"/>
    <property type="evidence" value="ECO:0007669"/>
    <property type="project" value="UniProtKB-UniRule"/>
</dbReference>
<name>A0A512AN42_9SPHN</name>
<dbReference type="GO" id="GO:0006749">
    <property type="term" value="P:glutathione metabolic process"/>
    <property type="evidence" value="ECO:0007669"/>
    <property type="project" value="TreeGrafter"/>
</dbReference>
<proteinExistence type="inferred from homology"/>
<dbReference type="EMBL" id="BJYR01000019">
    <property type="protein sequence ID" value="GEO01132.1"/>
    <property type="molecule type" value="Genomic_DNA"/>
</dbReference>
<dbReference type="RefSeq" id="WP_147160455.1">
    <property type="nucleotide sequence ID" value="NZ_BJYR01000019.1"/>
</dbReference>
<gene>
    <name evidence="4" type="ORF">NSE01_29640</name>
</gene>
<dbReference type="CDD" id="cd03022">
    <property type="entry name" value="DsbA_HCCA_Iso"/>
    <property type="match status" value="1"/>
</dbReference>
<evidence type="ECO:0000256" key="2">
    <source>
        <dbReference type="PIRSR" id="PIRSR006386-1"/>
    </source>
</evidence>
<evidence type="ECO:0000259" key="3">
    <source>
        <dbReference type="Pfam" id="PF01323"/>
    </source>
</evidence>
<dbReference type="AlphaFoldDB" id="A0A512AN42"/>
<dbReference type="PANTHER" id="PTHR42943">
    <property type="entry name" value="GLUTATHIONE S-TRANSFERASE KAPPA"/>
    <property type="match status" value="1"/>
</dbReference>
<dbReference type="InterPro" id="IPR001853">
    <property type="entry name" value="DSBA-like_thioredoxin_dom"/>
</dbReference>
<dbReference type="InterPro" id="IPR051924">
    <property type="entry name" value="GST_Kappa/NadH"/>
</dbReference>
<dbReference type="Pfam" id="PF01323">
    <property type="entry name" value="DSBA"/>
    <property type="match status" value="1"/>
</dbReference>
<dbReference type="InterPro" id="IPR044087">
    <property type="entry name" value="NahD-like"/>
</dbReference>
<dbReference type="GO" id="GO:0004364">
    <property type="term" value="F:glutathione transferase activity"/>
    <property type="evidence" value="ECO:0007669"/>
    <property type="project" value="TreeGrafter"/>
</dbReference>
<keyword evidence="1 4" id="KW-0413">Isomerase</keyword>
<accession>A0A512AN42</accession>
<feature type="active site" description="Nucleophile" evidence="2">
    <location>
        <position position="13"/>
    </location>
</feature>
<dbReference type="PANTHER" id="PTHR42943:SF2">
    <property type="entry name" value="GLUTATHIONE S-TRANSFERASE KAPPA 1"/>
    <property type="match status" value="1"/>
</dbReference>